<keyword evidence="1" id="KW-0378">Hydrolase</keyword>
<reference evidence="3 4" key="1">
    <citation type="submission" date="2012-07" db="EMBL/GenBank/DDBJ databases">
        <authorList>
            <person name="Durkin A.S."/>
            <person name="McCorrison J."/>
            <person name="Torralba M."/>
            <person name="Gillis M."/>
            <person name="Methe B."/>
            <person name="Sutton G."/>
            <person name="Nelson K.E."/>
        </authorList>
    </citation>
    <scope>NUCLEOTIDE SEQUENCE [LARGE SCALE GENOMIC DNA]</scope>
    <source>
        <strain evidence="3 4">SK1138</strain>
    </source>
</reference>
<dbReference type="Gene3D" id="3.90.79.10">
    <property type="entry name" value="Nucleoside Triphosphate Pyrophosphohydrolase"/>
    <property type="match status" value="1"/>
</dbReference>
<dbReference type="InterPro" id="IPR020084">
    <property type="entry name" value="NUDIX_hydrolase_CS"/>
</dbReference>
<sequence>MAEDISYSNGHQRFRYRAAAIIIEEGAICFMSSPTEDYHYSVGGAVQFGETTEEAILREIKEETGQDYEIDRLLFIHENFF</sequence>
<dbReference type="SUPFAM" id="SSF55811">
    <property type="entry name" value="Nudix"/>
    <property type="match status" value="1"/>
</dbReference>
<gene>
    <name evidence="3" type="ORF">HMPREF1126_1159</name>
</gene>
<comment type="caution">
    <text evidence="3">The sequence shown here is derived from an EMBL/GenBank/DDBJ whole genome shotgun (WGS) entry which is preliminary data.</text>
</comment>
<dbReference type="GO" id="GO:0016787">
    <property type="term" value="F:hydrolase activity"/>
    <property type="evidence" value="ECO:0007669"/>
    <property type="project" value="UniProtKB-KW"/>
</dbReference>
<dbReference type="Proteomes" id="UP000006614">
    <property type="component" value="Unassembled WGS sequence"/>
</dbReference>
<dbReference type="AlphaFoldDB" id="A0AAD2T9S2"/>
<proteinExistence type="predicted"/>
<dbReference type="EMBL" id="ALJO01000002">
    <property type="protein sequence ID" value="EJP27345.1"/>
    <property type="molecule type" value="Genomic_DNA"/>
</dbReference>
<evidence type="ECO:0000313" key="3">
    <source>
        <dbReference type="EMBL" id="EJP27345.1"/>
    </source>
</evidence>
<accession>A0AAD2T9S2</accession>
<evidence type="ECO:0000313" key="4">
    <source>
        <dbReference type="Proteomes" id="UP000006614"/>
    </source>
</evidence>
<dbReference type="InterPro" id="IPR000086">
    <property type="entry name" value="NUDIX_hydrolase_dom"/>
</dbReference>
<organism evidence="3 4">
    <name type="scientific">Streptococcus anginosus SK1138</name>
    <dbReference type="NCBI Taxonomy" id="1161422"/>
    <lineage>
        <taxon>Bacteria</taxon>
        <taxon>Bacillati</taxon>
        <taxon>Bacillota</taxon>
        <taxon>Bacilli</taxon>
        <taxon>Lactobacillales</taxon>
        <taxon>Streptococcaceae</taxon>
        <taxon>Streptococcus</taxon>
        <taxon>Streptococcus anginosus group</taxon>
    </lineage>
</organism>
<evidence type="ECO:0000259" key="2">
    <source>
        <dbReference type="Pfam" id="PF00293"/>
    </source>
</evidence>
<feature type="domain" description="Nudix hydrolase" evidence="2">
    <location>
        <begin position="17"/>
        <end position="74"/>
    </location>
</feature>
<dbReference type="Pfam" id="PF00293">
    <property type="entry name" value="NUDIX"/>
    <property type="match status" value="1"/>
</dbReference>
<dbReference type="InterPro" id="IPR015797">
    <property type="entry name" value="NUDIX_hydrolase-like_dom_sf"/>
</dbReference>
<name>A0AAD2T9S2_STRAP</name>
<dbReference type="PROSITE" id="PS00893">
    <property type="entry name" value="NUDIX_BOX"/>
    <property type="match status" value="1"/>
</dbReference>
<protein>
    <submittedName>
        <fullName evidence="3">NUDIX domain protein</fullName>
    </submittedName>
</protein>
<evidence type="ECO:0000256" key="1">
    <source>
        <dbReference type="ARBA" id="ARBA00022801"/>
    </source>
</evidence>